<dbReference type="GO" id="GO:0043565">
    <property type="term" value="F:sequence-specific DNA binding"/>
    <property type="evidence" value="ECO:0007669"/>
    <property type="project" value="InterPro"/>
</dbReference>
<sequence length="540" mass="61823">MSADVVIIEDEKPIRLLFHSMVSKYPEVFRVTGEASNGKLGLALCLEQMPDIVITDITMPVMGGLELIRELRKAADEGRLPMPQVIILTCHQDFHYAQEAIRLGAASYLIKDECMLNEEVFIGRLMELASLLKKESSRTQRQQELERQLRTGELDQDRSLFLDLIRGKEAPWLERLAECGVDTDNQSPLLIAVELDQDSLRFMLEETEELRIWQFAGVNVLQELLSRYGSAKVVALDKGKFIGICSLTKPSAEGELIAAIRQAFQTYLKKNVFCATIRTMDAERAAVPWLDSLRALYRTEFRFFYKQNQDLTANSNEDLFCYTPIAPEVRKDRVKKLQMSLYHYPTGESGGAPSQRQLVMEAEQKQWDPLQIKSIFVEALIAFKQVQENIVKEISLETSLLLKQIDAAQTIHQVNEAVETFLVKLKNLIKETKLEDAHLLHILAEIELNLDHPYSLEDAATRAGYSIPYFSHLIKKFSGLTYIQYVTQLRMNKAKALLETTALKTFEIAERVGMENYRHFNKTFKREVGMSPSEYRKMLP</sequence>
<accession>A0A172TJY9</accession>
<dbReference type="SUPFAM" id="SSF46689">
    <property type="entry name" value="Homeodomain-like"/>
    <property type="match status" value="2"/>
</dbReference>
<dbReference type="InterPro" id="IPR011006">
    <property type="entry name" value="CheY-like_superfamily"/>
</dbReference>
<evidence type="ECO:0000256" key="4">
    <source>
        <dbReference type="PROSITE-ProRule" id="PRU00169"/>
    </source>
</evidence>
<name>A0A172TJY9_9BACL</name>
<keyword evidence="8" id="KW-1185">Reference proteome</keyword>
<dbReference type="Pfam" id="PF00072">
    <property type="entry name" value="Response_reg"/>
    <property type="match status" value="1"/>
</dbReference>
<dbReference type="EMBL" id="CP011388">
    <property type="protein sequence ID" value="ANE47093.1"/>
    <property type="molecule type" value="Genomic_DNA"/>
</dbReference>
<keyword evidence="4" id="KW-0597">Phosphoprotein</keyword>
<evidence type="ECO:0008006" key="9">
    <source>
        <dbReference type="Google" id="ProtNLM"/>
    </source>
</evidence>
<feature type="modified residue" description="4-aspartylphosphate" evidence="4">
    <location>
        <position position="56"/>
    </location>
</feature>
<dbReference type="PANTHER" id="PTHR43280">
    <property type="entry name" value="ARAC-FAMILY TRANSCRIPTIONAL REGULATOR"/>
    <property type="match status" value="1"/>
</dbReference>
<feature type="domain" description="Response regulatory" evidence="6">
    <location>
        <begin position="4"/>
        <end position="126"/>
    </location>
</feature>
<keyword evidence="3" id="KW-0804">Transcription</keyword>
<keyword evidence="2" id="KW-0238">DNA-binding</keyword>
<dbReference type="Gene3D" id="1.10.10.60">
    <property type="entry name" value="Homeodomain-like"/>
    <property type="match status" value="2"/>
</dbReference>
<dbReference type="PROSITE" id="PS01124">
    <property type="entry name" value="HTH_ARAC_FAMILY_2"/>
    <property type="match status" value="1"/>
</dbReference>
<dbReference type="Pfam" id="PF12833">
    <property type="entry name" value="HTH_18"/>
    <property type="match status" value="1"/>
</dbReference>
<keyword evidence="1" id="KW-0805">Transcription regulation</keyword>
<dbReference type="InterPro" id="IPR001789">
    <property type="entry name" value="Sig_transdc_resp-reg_receiver"/>
</dbReference>
<dbReference type="GO" id="GO:0003700">
    <property type="term" value="F:DNA-binding transcription factor activity"/>
    <property type="evidence" value="ECO:0007669"/>
    <property type="project" value="InterPro"/>
</dbReference>
<evidence type="ECO:0000256" key="1">
    <source>
        <dbReference type="ARBA" id="ARBA00023015"/>
    </source>
</evidence>
<proteinExistence type="predicted"/>
<dbReference type="InterPro" id="IPR009057">
    <property type="entry name" value="Homeodomain-like_sf"/>
</dbReference>
<evidence type="ECO:0000259" key="5">
    <source>
        <dbReference type="PROSITE" id="PS01124"/>
    </source>
</evidence>
<evidence type="ECO:0000313" key="8">
    <source>
        <dbReference type="Proteomes" id="UP000076927"/>
    </source>
</evidence>
<evidence type="ECO:0000256" key="2">
    <source>
        <dbReference type="ARBA" id="ARBA00023125"/>
    </source>
</evidence>
<protein>
    <recommendedName>
        <fullName evidence="9">AraC family transcriptional regulator</fullName>
    </recommendedName>
</protein>
<dbReference type="Proteomes" id="UP000076927">
    <property type="component" value="Chromosome"/>
</dbReference>
<dbReference type="KEGG" id="pswu:SY83_13410"/>
<dbReference type="GO" id="GO:0000160">
    <property type="term" value="P:phosphorelay signal transduction system"/>
    <property type="evidence" value="ECO:0007669"/>
    <property type="project" value="InterPro"/>
</dbReference>
<evidence type="ECO:0000256" key="3">
    <source>
        <dbReference type="ARBA" id="ARBA00023163"/>
    </source>
</evidence>
<dbReference type="RefSeq" id="WP_068607264.1">
    <property type="nucleotide sequence ID" value="NZ_CP011388.1"/>
</dbReference>
<dbReference type="InterPro" id="IPR018060">
    <property type="entry name" value="HTH_AraC"/>
</dbReference>
<reference evidence="7 8" key="1">
    <citation type="submission" date="2015-01" db="EMBL/GenBank/DDBJ databases">
        <title>Paenibacillus swuensis/DY6/whole genome sequencing.</title>
        <authorList>
            <person name="Kim M.K."/>
            <person name="Srinivasan S."/>
            <person name="Lee J.-J."/>
        </authorList>
    </citation>
    <scope>NUCLEOTIDE SEQUENCE [LARGE SCALE GENOMIC DNA]</scope>
    <source>
        <strain evidence="7 8">DY6</strain>
    </source>
</reference>
<organism evidence="7 8">
    <name type="scientific">Paenibacillus swuensis</name>
    <dbReference type="NCBI Taxonomy" id="1178515"/>
    <lineage>
        <taxon>Bacteria</taxon>
        <taxon>Bacillati</taxon>
        <taxon>Bacillota</taxon>
        <taxon>Bacilli</taxon>
        <taxon>Bacillales</taxon>
        <taxon>Paenibacillaceae</taxon>
        <taxon>Paenibacillus</taxon>
    </lineage>
</organism>
<gene>
    <name evidence="7" type="ORF">SY83_13410</name>
</gene>
<dbReference type="PATRIC" id="fig|1178515.4.peg.2689"/>
<dbReference type="SUPFAM" id="SSF52172">
    <property type="entry name" value="CheY-like"/>
    <property type="match status" value="1"/>
</dbReference>
<dbReference type="Gene3D" id="3.40.50.2300">
    <property type="match status" value="1"/>
</dbReference>
<dbReference type="AlphaFoldDB" id="A0A172TJY9"/>
<feature type="domain" description="HTH araC/xylS-type" evidence="5">
    <location>
        <begin position="440"/>
        <end position="538"/>
    </location>
</feature>
<evidence type="ECO:0000259" key="6">
    <source>
        <dbReference type="PROSITE" id="PS50110"/>
    </source>
</evidence>
<dbReference type="SMART" id="SM00342">
    <property type="entry name" value="HTH_ARAC"/>
    <property type="match status" value="1"/>
</dbReference>
<dbReference type="PROSITE" id="PS50110">
    <property type="entry name" value="RESPONSE_REGULATORY"/>
    <property type="match status" value="1"/>
</dbReference>
<dbReference type="STRING" id="1178515.SY83_13410"/>
<dbReference type="SMART" id="SM00448">
    <property type="entry name" value="REC"/>
    <property type="match status" value="1"/>
</dbReference>
<evidence type="ECO:0000313" key="7">
    <source>
        <dbReference type="EMBL" id="ANE47093.1"/>
    </source>
</evidence>
<dbReference type="CDD" id="cd17536">
    <property type="entry name" value="REC_YesN-like"/>
    <property type="match status" value="1"/>
</dbReference>
<dbReference type="PANTHER" id="PTHR43280:SF2">
    <property type="entry name" value="HTH-TYPE TRANSCRIPTIONAL REGULATOR EXSA"/>
    <property type="match status" value="1"/>
</dbReference>
<dbReference type="OrthoDB" id="2638767at2"/>